<gene>
    <name evidence="5" type="ORF">O3I_015615</name>
</gene>
<dbReference type="PANTHER" id="PTHR46796">
    <property type="entry name" value="HTH-TYPE TRANSCRIPTIONAL ACTIVATOR RHAS-RELATED"/>
    <property type="match status" value="1"/>
</dbReference>
<keyword evidence="2" id="KW-0238">DNA-binding</keyword>
<organism evidence="5 6">
    <name type="scientific">Nocardia brasiliensis (strain ATCC 700358 / HUJEG-1)</name>
    <dbReference type="NCBI Taxonomy" id="1133849"/>
    <lineage>
        <taxon>Bacteria</taxon>
        <taxon>Bacillati</taxon>
        <taxon>Actinomycetota</taxon>
        <taxon>Actinomycetes</taxon>
        <taxon>Mycobacteriales</taxon>
        <taxon>Nocardiaceae</taxon>
        <taxon>Nocardia</taxon>
    </lineage>
</organism>
<evidence type="ECO:0000256" key="2">
    <source>
        <dbReference type="ARBA" id="ARBA00023125"/>
    </source>
</evidence>
<sequence length="324" mass="35299">MDLEDSSLVCFSELHITDADQAEDFVHRAYGGDGSCACDDSGRLDFRVRTAACPGFRIDRIVNTGRLQLSARNLYGLAAFHILYGRCRYTVGGVPLEFGTGGIGLCDQRQTQSARFDDLRAVVVVIDRELAVRVAAEVADVTLTPADLRFAQPRSAQQARYWASVVRYISYEVVGNAAAATNALCMHEAARNLVIALLATFPNPTENRLRHLDELAAPAVVRRATAFIDTHLVDPIGLADIAAAARIGTRALQAAFRHHLDTTPTEYLRSARLAGAHEDLVRADPTAGMTVAVIAARWGFTNPGRFAGEYRTSYGRSPRQTLHS</sequence>
<evidence type="ECO:0000256" key="3">
    <source>
        <dbReference type="ARBA" id="ARBA00023163"/>
    </source>
</evidence>
<keyword evidence="6" id="KW-1185">Reference proteome</keyword>
<dbReference type="EMBL" id="CP003876">
    <property type="protein sequence ID" value="AFU01084.1"/>
    <property type="molecule type" value="Genomic_DNA"/>
</dbReference>
<dbReference type="GO" id="GO:0003700">
    <property type="term" value="F:DNA-binding transcription factor activity"/>
    <property type="evidence" value="ECO:0007669"/>
    <property type="project" value="InterPro"/>
</dbReference>
<dbReference type="InterPro" id="IPR009057">
    <property type="entry name" value="Homeodomain-like_sf"/>
</dbReference>
<dbReference type="GO" id="GO:0043565">
    <property type="term" value="F:sequence-specific DNA binding"/>
    <property type="evidence" value="ECO:0007669"/>
    <property type="project" value="InterPro"/>
</dbReference>
<dbReference type="AlphaFoldDB" id="K0EVG1"/>
<dbReference type="HOGENOM" id="CLU_047930_1_0_11"/>
<protein>
    <submittedName>
        <fullName evidence="5">AraC family transcriptional regulator</fullName>
    </submittedName>
</protein>
<dbReference type="InterPro" id="IPR018060">
    <property type="entry name" value="HTH_AraC"/>
</dbReference>
<dbReference type="PANTHER" id="PTHR46796:SF12">
    <property type="entry name" value="HTH-TYPE DNA-BINDING TRANSCRIPTIONAL ACTIVATOR EUTR"/>
    <property type="match status" value="1"/>
</dbReference>
<keyword evidence="3" id="KW-0804">Transcription</keyword>
<feature type="domain" description="HTH araC/xylS-type" evidence="4">
    <location>
        <begin position="222"/>
        <end position="324"/>
    </location>
</feature>
<dbReference type="Gene3D" id="1.10.10.60">
    <property type="entry name" value="Homeodomain-like"/>
    <property type="match status" value="1"/>
</dbReference>
<evidence type="ECO:0000259" key="4">
    <source>
        <dbReference type="PROSITE" id="PS01124"/>
    </source>
</evidence>
<dbReference type="KEGG" id="nbr:O3I_015615"/>
<dbReference type="SUPFAM" id="SSF46689">
    <property type="entry name" value="Homeodomain-like"/>
    <property type="match status" value="1"/>
</dbReference>
<keyword evidence="1" id="KW-0805">Transcription regulation</keyword>
<accession>K0EVG1</accession>
<dbReference type="SMART" id="SM00342">
    <property type="entry name" value="HTH_ARAC"/>
    <property type="match status" value="1"/>
</dbReference>
<reference evidence="5 6" key="1">
    <citation type="journal article" date="2012" name="J. Bacteriol.">
        <title>Complete genome sequence of Nocardia brasiliensis HUJEG-1.</title>
        <authorList>
            <person name="Vera-Cabrera L."/>
            <person name="Ortiz-Lopez R."/>
            <person name="Elizondo-Gonzalez R."/>
            <person name="Perez-Maya A.A."/>
            <person name="Ocampo-Candiani J."/>
        </authorList>
    </citation>
    <scope>NUCLEOTIDE SEQUENCE [LARGE SCALE GENOMIC DNA]</scope>
    <source>
        <strain evidence="6">ATCC 700358</strain>
    </source>
</reference>
<evidence type="ECO:0000313" key="6">
    <source>
        <dbReference type="Proteomes" id="UP000006304"/>
    </source>
</evidence>
<dbReference type="InterPro" id="IPR050204">
    <property type="entry name" value="AraC_XylS_family_regulators"/>
</dbReference>
<name>K0EVG1_NOCB7</name>
<proteinExistence type="predicted"/>
<dbReference type="eggNOG" id="COG2207">
    <property type="taxonomic scope" value="Bacteria"/>
</dbReference>
<dbReference type="Pfam" id="PF12833">
    <property type="entry name" value="HTH_18"/>
    <property type="match status" value="1"/>
</dbReference>
<dbReference type="PROSITE" id="PS01124">
    <property type="entry name" value="HTH_ARAC_FAMILY_2"/>
    <property type="match status" value="1"/>
</dbReference>
<evidence type="ECO:0000256" key="1">
    <source>
        <dbReference type="ARBA" id="ARBA00023015"/>
    </source>
</evidence>
<dbReference type="Proteomes" id="UP000006304">
    <property type="component" value="Chromosome"/>
</dbReference>
<evidence type="ECO:0000313" key="5">
    <source>
        <dbReference type="EMBL" id="AFU01084.1"/>
    </source>
</evidence>